<comment type="caution">
    <text evidence="2">The sequence shown here is derived from an EMBL/GenBank/DDBJ whole genome shotgun (WGS) entry which is preliminary data.</text>
</comment>
<proteinExistence type="predicted"/>
<protein>
    <submittedName>
        <fullName evidence="2">Uncharacterized protein</fullName>
    </submittedName>
</protein>
<feature type="region of interest" description="Disordered" evidence="1">
    <location>
        <begin position="87"/>
        <end position="123"/>
    </location>
</feature>
<dbReference type="Proteomes" id="UP000023152">
    <property type="component" value="Unassembled WGS sequence"/>
</dbReference>
<dbReference type="EMBL" id="ASPP01005454">
    <property type="protein sequence ID" value="ETO30471.1"/>
    <property type="molecule type" value="Genomic_DNA"/>
</dbReference>
<name>X6NWW7_RETFI</name>
<feature type="compositionally biased region" description="Basic and acidic residues" evidence="1">
    <location>
        <begin position="87"/>
        <end position="111"/>
    </location>
</feature>
<dbReference type="OrthoDB" id="29853at2759"/>
<dbReference type="AlphaFoldDB" id="X6NWW7"/>
<feature type="region of interest" description="Disordered" evidence="1">
    <location>
        <begin position="132"/>
        <end position="151"/>
    </location>
</feature>
<gene>
    <name evidence="2" type="ORF">RFI_06648</name>
</gene>
<keyword evidence="3" id="KW-1185">Reference proteome</keyword>
<reference evidence="2 3" key="1">
    <citation type="journal article" date="2013" name="Curr. Biol.">
        <title>The Genome of the Foraminiferan Reticulomyxa filosa.</title>
        <authorList>
            <person name="Glockner G."/>
            <person name="Hulsmann N."/>
            <person name="Schleicher M."/>
            <person name="Noegel A.A."/>
            <person name="Eichinger L."/>
            <person name="Gallinger C."/>
            <person name="Pawlowski J."/>
            <person name="Sierra R."/>
            <person name="Euteneuer U."/>
            <person name="Pillet L."/>
            <person name="Moustafa A."/>
            <person name="Platzer M."/>
            <person name="Groth M."/>
            <person name="Szafranski K."/>
            <person name="Schliwa M."/>
        </authorList>
    </citation>
    <scope>NUCLEOTIDE SEQUENCE [LARGE SCALE GENOMIC DNA]</scope>
</reference>
<evidence type="ECO:0000313" key="3">
    <source>
        <dbReference type="Proteomes" id="UP000023152"/>
    </source>
</evidence>
<evidence type="ECO:0000313" key="2">
    <source>
        <dbReference type="EMBL" id="ETO30471.1"/>
    </source>
</evidence>
<accession>X6NWW7</accession>
<dbReference type="InterPro" id="IPR042277">
    <property type="entry name" value="IST1-like"/>
</dbReference>
<feature type="non-terminal residue" evidence="2">
    <location>
        <position position="331"/>
    </location>
</feature>
<evidence type="ECO:0000256" key="1">
    <source>
        <dbReference type="SAM" id="MobiDB-lite"/>
    </source>
</evidence>
<organism evidence="2 3">
    <name type="scientific">Reticulomyxa filosa</name>
    <dbReference type="NCBI Taxonomy" id="46433"/>
    <lineage>
        <taxon>Eukaryota</taxon>
        <taxon>Sar</taxon>
        <taxon>Rhizaria</taxon>
        <taxon>Retaria</taxon>
        <taxon>Foraminifera</taxon>
        <taxon>Monothalamids</taxon>
        <taxon>Reticulomyxidae</taxon>
        <taxon>Reticulomyxa</taxon>
    </lineage>
</organism>
<dbReference type="Gene3D" id="1.20.1260.60">
    <property type="entry name" value="Vacuolar protein sorting-associated protein Ist1"/>
    <property type="match status" value="1"/>
</dbReference>
<sequence>MNILCKLKFILVDWHKLYFGQKKIYGVQLITKKKSRHEGAIEIFIKKYNIVWICITYLGLNMGNDFSVEHNLLTEFWQNKKNSDAKSEVEHGFKSDESAHPKERECNDKTATRNSPATSGRKRAICTHQSGRHYPRREPMPSDGMVGNDQKKKLDKKRDIIKTVSVIKAALDKIKYGVVYFSIWTENVQRTSLNPYALFCIAPSVLTFPNLGNWEDNLLRSGAKNGLMKIWKIDPDVSQSRSVKPKKKKKKEYNCKQQKIRNKKKKMSVDINIIEKLSVEPPTREAVIARLKEIAKEFDVEWEPNTLEQEESMPAIIGHRNEVVLFSDFIV</sequence>